<organism evidence="2 3">
    <name type="scientific">candidate division WOR-3 bacterium</name>
    <dbReference type="NCBI Taxonomy" id="2052148"/>
    <lineage>
        <taxon>Bacteria</taxon>
        <taxon>Bacteria division WOR-3</taxon>
    </lineage>
</organism>
<protein>
    <submittedName>
        <fullName evidence="2">Uncharacterized protein</fullName>
    </submittedName>
</protein>
<dbReference type="AlphaFoldDB" id="A0A9D5QC93"/>
<proteinExistence type="predicted"/>
<evidence type="ECO:0000256" key="1">
    <source>
        <dbReference type="SAM" id="MobiDB-lite"/>
    </source>
</evidence>
<comment type="caution">
    <text evidence="2">The sequence shown here is derived from an EMBL/GenBank/DDBJ whole genome shotgun (WGS) entry which is preliminary data.</text>
</comment>
<reference evidence="2" key="1">
    <citation type="submission" date="2019-11" db="EMBL/GenBank/DDBJ databases">
        <title>Microbial mats filling the niche in hypersaline microbial mats.</title>
        <authorList>
            <person name="Wong H.L."/>
            <person name="Macleod F.I."/>
            <person name="White R.A. III"/>
            <person name="Burns B.P."/>
        </authorList>
    </citation>
    <scope>NUCLEOTIDE SEQUENCE</scope>
    <source>
        <strain evidence="2">Bin_327</strain>
    </source>
</reference>
<dbReference type="Proteomes" id="UP000630660">
    <property type="component" value="Unassembled WGS sequence"/>
</dbReference>
<evidence type="ECO:0000313" key="3">
    <source>
        <dbReference type="Proteomes" id="UP000630660"/>
    </source>
</evidence>
<dbReference type="EMBL" id="WJKJ01000028">
    <property type="protein sequence ID" value="MBD3363776.1"/>
    <property type="molecule type" value="Genomic_DNA"/>
</dbReference>
<sequence length="116" mass="13662">MFATDLTDERKTELCAKIAERVIQFKVAPLAIVFLETIKPLSFLGNQLMVFFAPMVTAFTTGDWYDEATAFFEDRSNLEMLIRKIEELESERAVEANRLKEQRKKDRREKRGKRRK</sequence>
<gene>
    <name evidence="2" type="ORF">GF359_01025</name>
</gene>
<accession>A0A9D5QC93</accession>
<name>A0A9D5QC93_UNCW3</name>
<feature type="compositionally biased region" description="Basic residues" evidence="1">
    <location>
        <begin position="105"/>
        <end position="116"/>
    </location>
</feature>
<evidence type="ECO:0000313" key="2">
    <source>
        <dbReference type="EMBL" id="MBD3363776.1"/>
    </source>
</evidence>
<feature type="region of interest" description="Disordered" evidence="1">
    <location>
        <begin position="96"/>
        <end position="116"/>
    </location>
</feature>